<feature type="compositionally biased region" description="Low complexity" evidence="3">
    <location>
        <begin position="98"/>
        <end position="111"/>
    </location>
</feature>
<evidence type="ECO:0000256" key="1">
    <source>
        <dbReference type="ARBA" id="ARBA00005736"/>
    </source>
</evidence>
<dbReference type="EMBL" id="CAJPDQ010000001">
    <property type="protein sequence ID" value="CAF9903614.1"/>
    <property type="molecule type" value="Genomic_DNA"/>
</dbReference>
<gene>
    <name evidence="5" type="ORF">GOMPHAMPRED_000432</name>
</gene>
<comment type="similarity">
    <text evidence="1">Belongs to the SEN54 family.</text>
</comment>
<sequence>MASPPEEEEQDDIGTILPSPTKLLSTSHATAQPDPESHISLTTQDSDSDKEEDDQIQDYKLLNNLTKSKSKIKTATAQSQSQSLLPRRGEKDFEPHGTQAQSSTLAASQAAMHEALGHSRVHGPLADPTGRVSTSVLPSHLVGFFDVETFLTFIPKEQGVWFRTMGRGVRGGSGGALLEPEEALFLCERGTLDLRFGRKVMEGDLLSSLEGLPMSLQAAYACCVGARGLTLERYIVYAGLKRAGYTVFRAKAFDDEDKDDDNDDYQREERWEEEKKKKKKKEKSHHNSLPKPPTTTISLLQSFFQTLLQNLSASKPKPGQPLLGTSFFRSYTTIYTHLSRIPTHTPSTLASQASQPDHPPLTPTFHAYRPSTPIRKTNLSVPDFYITVLDARDTSFPTATQLSALLNWVLVEEKRKKGFVDEARSRSNAAIPASAKTTSLIAANANTNTNANTTATANANANAQSLSVVSTPNPKILHHQRPPPHLYARLKNGRAGGNVLLAVVDSGLVSYVRVSEGCFAEEKVWMGNVGGVGGGKGGGKGVGARGGKGKGRGRGRGGRG</sequence>
<feature type="compositionally biased region" description="Basic residues" evidence="3">
    <location>
        <begin position="547"/>
        <end position="560"/>
    </location>
</feature>
<feature type="compositionally biased region" description="Basic residues" evidence="3">
    <location>
        <begin position="276"/>
        <end position="288"/>
    </location>
</feature>
<dbReference type="Proteomes" id="UP000664169">
    <property type="component" value="Unassembled WGS sequence"/>
</dbReference>
<feature type="compositionally biased region" description="Basic and acidic residues" evidence="3">
    <location>
        <begin position="264"/>
        <end position="275"/>
    </location>
</feature>
<evidence type="ECO:0000256" key="3">
    <source>
        <dbReference type="SAM" id="MobiDB-lite"/>
    </source>
</evidence>
<feature type="compositionally biased region" description="Acidic residues" evidence="3">
    <location>
        <begin position="1"/>
        <end position="12"/>
    </location>
</feature>
<dbReference type="InterPro" id="IPR024337">
    <property type="entry name" value="tRNA_splic_suSen54"/>
</dbReference>
<dbReference type="OrthoDB" id="408683at2759"/>
<feature type="domain" description="tRNA-splicing endonuclease subunit Sen54 N-terminal" evidence="4">
    <location>
        <begin position="137"/>
        <end position="195"/>
    </location>
</feature>
<dbReference type="AlphaFoldDB" id="A0A8H3EE66"/>
<dbReference type="InterPro" id="IPR024336">
    <property type="entry name" value="tRNA_splic_suSen54_N"/>
</dbReference>
<name>A0A8H3EE66_9LECA</name>
<keyword evidence="2" id="KW-0819">tRNA processing</keyword>
<reference evidence="5" key="1">
    <citation type="submission" date="2021-03" db="EMBL/GenBank/DDBJ databases">
        <authorList>
            <person name="Tagirdzhanova G."/>
        </authorList>
    </citation>
    <scope>NUCLEOTIDE SEQUENCE</scope>
</reference>
<comment type="caution">
    <text evidence="5">The sequence shown here is derived from an EMBL/GenBank/DDBJ whole genome shotgun (WGS) entry which is preliminary data.</text>
</comment>
<dbReference type="Pfam" id="PF12928">
    <property type="entry name" value="tRNA_int_end_N2"/>
    <property type="match status" value="1"/>
</dbReference>
<dbReference type="PANTHER" id="PTHR21027:SF1">
    <property type="entry name" value="TRNA-SPLICING ENDONUCLEASE SUBUNIT SEN54"/>
    <property type="match status" value="1"/>
</dbReference>
<keyword evidence="6" id="KW-1185">Reference proteome</keyword>
<proteinExistence type="inferred from homology"/>
<feature type="compositionally biased region" description="Acidic residues" evidence="3">
    <location>
        <begin position="46"/>
        <end position="56"/>
    </location>
</feature>
<evidence type="ECO:0000313" key="5">
    <source>
        <dbReference type="EMBL" id="CAF9903614.1"/>
    </source>
</evidence>
<evidence type="ECO:0000313" key="6">
    <source>
        <dbReference type="Proteomes" id="UP000664169"/>
    </source>
</evidence>
<feature type="compositionally biased region" description="Low complexity" evidence="3">
    <location>
        <begin position="58"/>
        <end position="77"/>
    </location>
</feature>
<dbReference type="GO" id="GO:0000214">
    <property type="term" value="C:tRNA-intron endonuclease complex"/>
    <property type="evidence" value="ECO:0007669"/>
    <property type="project" value="TreeGrafter"/>
</dbReference>
<feature type="region of interest" description="Disordered" evidence="3">
    <location>
        <begin position="535"/>
        <end position="560"/>
    </location>
</feature>
<protein>
    <recommendedName>
        <fullName evidence="4">tRNA-splicing endonuclease subunit Sen54 N-terminal domain-containing protein</fullName>
    </recommendedName>
</protein>
<dbReference type="GO" id="GO:0000379">
    <property type="term" value="P:tRNA-type intron splice site recognition and cleavage"/>
    <property type="evidence" value="ECO:0007669"/>
    <property type="project" value="TreeGrafter"/>
</dbReference>
<accession>A0A8H3EE66</accession>
<feature type="compositionally biased region" description="Gly residues" evidence="3">
    <location>
        <begin position="535"/>
        <end position="546"/>
    </location>
</feature>
<organism evidence="5 6">
    <name type="scientific">Gomphillus americanus</name>
    <dbReference type="NCBI Taxonomy" id="1940652"/>
    <lineage>
        <taxon>Eukaryota</taxon>
        <taxon>Fungi</taxon>
        <taxon>Dikarya</taxon>
        <taxon>Ascomycota</taxon>
        <taxon>Pezizomycotina</taxon>
        <taxon>Lecanoromycetes</taxon>
        <taxon>OSLEUM clade</taxon>
        <taxon>Ostropomycetidae</taxon>
        <taxon>Ostropales</taxon>
        <taxon>Graphidaceae</taxon>
        <taxon>Gomphilloideae</taxon>
        <taxon>Gomphillus</taxon>
    </lineage>
</organism>
<evidence type="ECO:0000256" key="2">
    <source>
        <dbReference type="ARBA" id="ARBA00022694"/>
    </source>
</evidence>
<feature type="region of interest" description="Disordered" evidence="3">
    <location>
        <begin position="257"/>
        <end position="294"/>
    </location>
</feature>
<feature type="region of interest" description="Disordered" evidence="3">
    <location>
        <begin position="1"/>
        <end position="113"/>
    </location>
</feature>
<dbReference type="PANTHER" id="PTHR21027">
    <property type="entry name" value="TRNA-SPLICING ENDONUCLEASE SUBUNIT SEN54"/>
    <property type="match status" value="1"/>
</dbReference>
<evidence type="ECO:0000259" key="4">
    <source>
        <dbReference type="Pfam" id="PF12928"/>
    </source>
</evidence>